<dbReference type="EMBL" id="CAUYUJ010002042">
    <property type="protein sequence ID" value="CAK0798897.1"/>
    <property type="molecule type" value="Genomic_DNA"/>
</dbReference>
<keyword evidence="1" id="KW-0812">Transmembrane</keyword>
<evidence type="ECO:0000256" key="1">
    <source>
        <dbReference type="SAM" id="Phobius"/>
    </source>
</evidence>
<gene>
    <name evidence="2" type="ORF">PCOR1329_LOCUS7535</name>
</gene>
<comment type="caution">
    <text evidence="2">The sequence shown here is derived from an EMBL/GenBank/DDBJ whole genome shotgun (WGS) entry which is preliminary data.</text>
</comment>
<proteinExistence type="predicted"/>
<protein>
    <submittedName>
        <fullName evidence="2">Uncharacterized protein</fullName>
    </submittedName>
</protein>
<name>A0ABN9PZV9_9DINO</name>
<organism evidence="2 3">
    <name type="scientific">Prorocentrum cordatum</name>
    <dbReference type="NCBI Taxonomy" id="2364126"/>
    <lineage>
        <taxon>Eukaryota</taxon>
        <taxon>Sar</taxon>
        <taxon>Alveolata</taxon>
        <taxon>Dinophyceae</taxon>
        <taxon>Prorocentrales</taxon>
        <taxon>Prorocentraceae</taxon>
        <taxon>Prorocentrum</taxon>
    </lineage>
</organism>
<feature type="transmembrane region" description="Helical" evidence="1">
    <location>
        <begin position="96"/>
        <end position="117"/>
    </location>
</feature>
<keyword evidence="1" id="KW-1133">Transmembrane helix</keyword>
<dbReference type="Proteomes" id="UP001189429">
    <property type="component" value="Unassembled WGS sequence"/>
</dbReference>
<reference evidence="2" key="1">
    <citation type="submission" date="2023-10" db="EMBL/GenBank/DDBJ databases">
        <authorList>
            <person name="Chen Y."/>
            <person name="Shah S."/>
            <person name="Dougan E. K."/>
            <person name="Thang M."/>
            <person name="Chan C."/>
        </authorList>
    </citation>
    <scope>NUCLEOTIDE SEQUENCE [LARGE SCALE GENOMIC DNA]</scope>
</reference>
<sequence>MVSLANGVASGTPALRNLRVIAVLGTRPLPTRLFVRGLESSSHVELGSLSSTLTESFKECELQPSVRPLPPGHNGKPRFRVTFSLVTLPTVTSATFMHGIVSEVFALLSSFYVLILADVV</sequence>
<accession>A0ABN9PZV9</accession>
<evidence type="ECO:0000313" key="3">
    <source>
        <dbReference type="Proteomes" id="UP001189429"/>
    </source>
</evidence>
<keyword evidence="1" id="KW-0472">Membrane</keyword>
<keyword evidence="3" id="KW-1185">Reference proteome</keyword>
<evidence type="ECO:0000313" key="2">
    <source>
        <dbReference type="EMBL" id="CAK0798897.1"/>
    </source>
</evidence>